<feature type="region of interest" description="Disordered" evidence="1">
    <location>
        <begin position="1"/>
        <end position="26"/>
    </location>
</feature>
<organism evidence="2 3">
    <name type="scientific">Trifolium medium</name>
    <dbReference type="NCBI Taxonomy" id="97028"/>
    <lineage>
        <taxon>Eukaryota</taxon>
        <taxon>Viridiplantae</taxon>
        <taxon>Streptophyta</taxon>
        <taxon>Embryophyta</taxon>
        <taxon>Tracheophyta</taxon>
        <taxon>Spermatophyta</taxon>
        <taxon>Magnoliopsida</taxon>
        <taxon>eudicotyledons</taxon>
        <taxon>Gunneridae</taxon>
        <taxon>Pentapetalae</taxon>
        <taxon>rosids</taxon>
        <taxon>fabids</taxon>
        <taxon>Fabales</taxon>
        <taxon>Fabaceae</taxon>
        <taxon>Papilionoideae</taxon>
        <taxon>50 kb inversion clade</taxon>
        <taxon>NPAAA clade</taxon>
        <taxon>Hologalegina</taxon>
        <taxon>IRL clade</taxon>
        <taxon>Trifolieae</taxon>
        <taxon>Trifolium</taxon>
    </lineage>
</organism>
<name>A0A392QMP2_9FABA</name>
<feature type="non-terminal residue" evidence="2">
    <location>
        <position position="65"/>
    </location>
</feature>
<reference evidence="2 3" key="1">
    <citation type="journal article" date="2018" name="Front. Plant Sci.">
        <title>Red Clover (Trifolium pratense) and Zigzag Clover (T. medium) - A Picture of Genomic Similarities and Differences.</title>
        <authorList>
            <person name="Dluhosova J."/>
            <person name="Istvanek J."/>
            <person name="Nedelnik J."/>
            <person name="Repkova J."/>
        </authorList>
    </citation>
    <scope>NUCLEOTIDE SEQUENCE [LARGE SCALE GENOMIC DNA]</scope>
    <source>
        <strain evidence="3">cv. 10/8</strain>
        <tissue evidence="2">Leaf</tissue>
    </source>
</reference>
<dbReference type="Proteomes" id="UP000265520">
    <property type="component" value="Unassembled WGS sequence"/>
</dbReference>
<dbReference type="AlphaFoldDB" id="A0A392QMP2"/>
<keyword evidence="3" id="KW-1185">Reference proteome</keyword>
<evidence type="ECO:0000313" key="3">
    <source>
        <dbReference type="Proteomes" id="UP000265520"/>
    </source>
</evidence>
<feature type="compositionally biased region" description="Polar residues" evidence="1">
    <location>
        <begin position="1"/>
        <end position="16"/>
    </location>
</feature>
<feature type="region of interest" description="Disordered" evidence="1">
    <location>
        <begin position="40"/>
        <end position="65"/>
    </location>
</feature>
<sequence>MAGVNNNIPEQMSENSLPLEYGPAHQDGQFTLVTGEEQVSMDHESYVPKEPPVISTIPPGAPMET</sequence>
<evidence type="ECO:0000256" key="1">
    <source>
        <dbReference type="SAM" id="MobiDB-lite"/>
    </source>
</evidence>
<protein>
    <submittedName>
        <fullName evidence="2">Uncharacterized protein</fullName>
    </submittedName>
</protein>
<evidence type="ECO:0000313" key="2">
    <source>
        <dbReference type="EMBL" id="MCI24555.1"/>
    </source>
</evidence>
<proteinExistence type="predicted"/>
<accession>A0A392QMP2</accession>
<comment type="caution">
    <text evidence="2">The sequence shown here is derived from an EMBL/GenBank/DDBJ whole genome shotgun (WGS) entry which is preliminary data.</text>
</comment>
<dbReference type="EMBL" id="LXQA010142133">
    <property type="protein sequence ID" value="MCI24555.1"/>
    <property type="molecule type" value="Genomic_DNA"/>
</dbReference>